<feature type="non-terminal residue" evidence="2">
    <location>
        <position position="409"/>
    </location>
</feature>
<sequence>MLGAAESVSPQQANDYYLSAARNTLTVSSLTAAAVPKAAAEITALARALQNDPTLIYEFVHNHIDYVPYYGYLKGPVLTLLDRSGNDFDQAALMIALLRASGYSADFVFGQMTIPNFSTPDQRDMQHWLGIDANPAIITELLSGGGIPGTVSPASTTLDRVWVQAAVKGALHLFDPAFKRYTNTTGVDLKAKMGYLRSDLLATAGGVVGTDDIQNLDVSGLSSKLVGYAANLKTYLHANQANAKMNAIIGGREIVSEYLTVLPGNLPFPTTVTTTWAAIPAVYTHTLRIQHGGIDHTFNIPEIAAHKLAMTYDAGLAAASSVSLQAPGTPVTITPPAPVSLSGETLSSSSVSGGTLTAQAVQSAVNFGRVTPAFNGWPSWSLTFTNKNSVTISVAATLINNTGGAYRFL</sequence>
<protein>
    <recommendedName>
        <fullName evidence="1">Transglutaminase-like domain-containing protein</fullName>
    </recommendedName>
</protein>
<evidence type="ECO:0000313" key="2">
    <source>
        <dbReference type="EMBL" id="VAX12558.1"/>
    </source>
</evidence>
<proteinExistence type="predicted"/>
<dbReference type="SUPFAM" id="SSF54001">
    <property type="entry name" value="Cysteine proteinases"/>
    <property type="match status" value="1"/>
</dbReference>
<gene>
    <name evidence="2" type="ORF">MNBD_GAMMA24-999</name>
</gene>
<evidence type="ECO:0000259" key="1">
    <source>
        <dbReference type="Pfam" id="PF01841"/>
    </source>
</evidence>
<dbReference type="Gene3D" id="3.10.620.30">
    <property type="match status" value="1"/>
</dbReference>
<dbReference type="EMBL" id="UOFZ01000052">
    <property type="protein sequence ID" value="VAX12558.1"/>
    <property type="molecule type" value="Genomic_DNA"/>
</dbReference>
<dbReference type="AlphaFoldDB" id="A0A3B1BM73"/>
<dbReference type="Pfam" id="PF01841">
    <property type="entry name" value="Transglut_core"/>
    <property type="match status" value="1"/>
</dbReference>
<accession>A0A3B1BM73</accession>
<name>A0A3B1BM73_9ZZZZ</name>
<dbReference type="InterPro" id="IPR002931">
    <property type="entry name" value="Transglutaminase-like"/>
</dbReference>
<organism evidence="2">
    <name type="scientific">hydrothermal vent metagenome</name>
    <dbReference type="NCBI Taxonomy" id="652676"/>
    <lineage>
        <taxon>unclassified sequences</taxon>
        <taxon>metagenomes</taxon>
        <taxon>ecological metagenomes</taxon>
    </lineage>
</organism>
<dbReference type="InterPro" id="IPR038765">
    <property type="entry name" value="Papain-like_cys_pep_sf"/>
</dbReference>
<reference evidence="2" key="1">
    <citation type="submission" date="2018-06" db="EMBL/GenBank/DDBJ databases">
        <authorList>
            <person name="Zhirakovskaya E."/>
        </authorList>
    </citation>
    <scope>NUCLEOTIDE SEQUENCE</scope>
</reference>
<feature type="domain" description="Transglutaminase-like" evidence="1">
    <location>
        <begin position="38"/>
        <end position="114"/>
    </location>
</feature>